<dbReference type="InterPro" id="IPR001478">
    <property type="entry name" value="PDZ"/>
</dbReference>
<feature type="domain" description="PDZ" evidence="5">
    <location>
        <begin position="34"/>
        <end position="117"/>
    </location>
</feature>
<evidence type="ECO:0000256" key="3">
    <source>
        <dbReference type="ARBA" id="ARBA00022737"/>
    </source>
</evidence>
<keyword evidence="7" id="KW-1185">Reference proteome</keyword>
<dbReference type="Pfam" id="PF00595">
    <property type="entry name" value="PDZ"/>
    <property type="match status" value="4"/>
</dbReference>
<feature type="region of interest" description="Disordered" evidence="4">
    <location>
        <begin position="386"/>
        <end position="410"/>
    </location>
</feature>
<dbReference type="AlphaFoldDB" id="A0A643CAP3"/>
<dbReference type="CDD" id="cd06684">
    <property type="entry name" value="PDZ3_GRIP1-2-like"/>
    <property type="match status" value="1"/>
</dbReference>
<feature type="domain" description="PDZ" evidence="5">
    <location>
        <begin position="134"/>
        <end position="220"/>
    </location>
</feature>
<evidence type="ECO:0000256" key="2">
    <source>
        <dbReference type="ARBA" id="ARBA00022490"/>
    </source>
</evidence>
<dbReference type="InterPro" id="IPR036034">
    <property type="entry name" value="PDZ_sf"/>
</dbReference>
<feature type="domain" description="PDZ" evidence="5">
    <location>
        <begin position="536"/>
        <end position="608"/>
    </location>
</feature>
<feature type="compositionally biased region" description="Basic and acidic residues" evidence="4">
    <location>
        <begin position="398"/>
        <end position="410"/>
    </location>
</feature>
<feature type="region of interest" description="Disordered" evidence="4">
    <location>
        <begin position="317"/>
        <end position="343"/>
    </location>
</feature>
<name>A0A643CAP3_BALPH</name>
<reference evidence="6 7" key="1">
    <citation type="journal article" date="2019" name="PLoS ONE">
        <title>Genomic analyses reveal an absence of contemporary introgressive admixture between fin whales and blue whales, despite known hybrids.</title>
        <authorList>
            <person name="Westbury M.V."/>
            <person name="Petersen B."/>
            <person name="Lorenzen E.D."/>
        </authorList>
    </citation>
    <scope>NUCLEOTIDE SEQUENCE [LARGE SCALE GENOMIC DNA]</scope>
    <source>
        <strain evidence="6">FinWhale-01</strain>
    </source>
</reference>
<feature type="non-terminal residue" evidence="6">
    <location>
        <position position="611"/>
    </location>
</feature>
<dbReference type="FunFam" id="2.30.42.10:FF:000021">
    <property type="entry name" value="Glutamate receptor interacting protein 1"/>
    <property type="match status" value="1"/>
</dbReference>
<dbReference type="InterPro" id="IPR041489">
    <property type="entry name" value="PDZ_6"/>
</dbReference>
<dbReference type="FunFam" id="2.30.42.10:FF:000031">
    <property type="entry name" value="Glutamate receptor interacting protein 1"/>
    <property type="match status" value="1"/>
</dbReference>
<dbReference type="SUPFAM" id="SSF50156">
    <property type="entry name" value="PDZ domain-like"/>
    <property type="match status" value="5"/>
</dbReference>
<protein>
    <recommendedName>
        <fullName evidence="5">PDZ domain-containing protein</fullName>
    </recommendedName>
</protein>
<keyword evidence="2" id="KW-0963">Cytoplasm</keyword>
<dbReference type="SMART" id="SM00228">
    <property type="entry name" value="PDZ"/>
    <property type="match status" value="5"/>
</dbReference>
<sequence length="611" mass="65240">DGPYSKGGKDEAGADVALACRRQSIPEEFRGVTMVELTKKEGSTLGLTISGGTDKDGKPRVSNLRPGGLAARSDLLNVGDYIRSVNGIHLTRLRHDEIITLLKNVGERVVLEVEYELPPPAPENNPGIVSKTVDVSLYKEGNSFGFVLRGGAHEDGHKSRPLVLTYVRPGGPADREGSLKVGDRLLSVDGILLHGASHATALATLRQCSHEALFQVEYDVAIPDTVANASGPLIVEITKTPGSALGISLTTGSHRNKPVITIDRIKPASVVDRSGALHAGDRILSIDGTSTEHCSLLEATKLLASVSEKVQLEILPAPQSRRPLKPSEAGAEERAATSLGPLRALLPQPPARPLQDTHLGHPCQPGPEPILVLISLFLADPEPRLSLHQSQHPSSRIPAHEPPDHNGAEEAAKKRTQELITVGPGGQIVHAETTEVVLCGDPLSGFGLQLQGGIFATETLSSPPLVRFIEPDSPAERCGLLQVGDRILAINGIATEDGTMEEANQLLRDAALAHKVVLEVEFDVAESVIPSSGTFHVKLPKRRGVELGITISCSFLSPPCSCRTGTLEPGDKLLAIDNIRLDNCPMEDAVQILRQCEDLVKLKIRKDEDNS</sequence>
<comment type="caution">
    <text evidence="6">The sequence shown here is derived from an EMBL/GenBank/DDBJ whole genome shotgun (WGS) entry which is preliminary data.</text>
</comment>
<dbReference type="Gene3D" id="2.30.42.10">
    <property type="match status" value="5"/>
</dbReference>
<keyword evidence="3" id="KW-0677">Repeat</keyword>
<dbReference type="PANTHER" id="PTHR46227:SF4">
    <property type="entry name" value="GLUTAMATE RECEPTOR-INTERACTING PROTEIN 2"/>
    <property type="match status" value="1"/>
</dbReference>
<evidence type="ECO:0000313" key="7">
    <source>
        <dbReference type="Proteomes" id="UP000437017"/>
    </source>
</evidence>
<dbReference type="CDD" id="cd06686">
    <property type="entry name" value="PDZ4_GRIP1-2-like"/>
    <property type="match status" value="1"/>
</dbReference>
<dbReference type="CDD" id="cd06687">
    <property type="entry name" value="PDZ1_GRIP1-2-like"/>
    <property type="match status" value="1"/>
</dbReference>
<dbReference type="FunFam" id="2.30.42.10:FF:000023">
    <property type="entry name" value="Glutamate receptor interacting protein 1"/>
    <property type="match status" value="1"/>
</dbReference>
<evidence type="ECO:0000259" key="5">
    <source>
        <dbReference type="PROSITE" id="PS50106"/>
    </source>
</evidence>
<dbReference type="GO" id="GO:0098887">
    <property type="term" value="P:neurotransmitter receptor transport, endosome to postsynaptic membrane"/>
    <property type="evidence" value="ECO:0007669"/>
    <property type="project" value="TreeGrafter"/>
</dbReference>
<feature type="domain" description="PDZ" evidence="5">
    <location>
        <begin position="435"/>
        <end position="510"/>
    </location>
</feature>
<dbReference type="Proteomes" id="UP000437017">
    <property type="component" value="Unassembled WGS sequence"/>
</dbReference>
<dbReference type="Pfam" id="PF17820">
    <property type="entry name" value="PDZ_6"/>
    <property type="match status" value="1"/>
</dbReference>
<proteinExistence type="predicted"/>
<dbReference type="EMBL" id="SGJD01002067">
    <property type="protein sequence ID" value="KAB0396865.1"/>
    <property type="molecule type" value="Genomic_DNA"/>
</dbReference>
<evidence type="ECO:0000256" key="4">
    <source>
        <dbReference type="SAM" id="MobiDB-lite"/>
    </source>
</evidence>
<feature type="non-terminal residue" evidence="6">
    <location>
        <position position="1"/>
    </location>
</feature>
<dbReference type="InterPro" id="IPR043545">
    <property type="entry name" value="GRIP1/2"/>
</dbReference>
<dbReference type="OrthoDB" id="9683521at2759"/>
<dbReference type="CDD" id="cd06681">
    <property type="entry name" value="PDZ2_GRIP1-2-like"/>
    <property type="match status" value="1"/>
</dbReference>
<accession>A0A643CAP3</accession>
<dbReference type="PROSITE" id="PS50106">
    <property type="entry name" value="PDZ"/>
    <property type="match status" value="5"/>
</dbReference>
<feature type="domain" description="PDZ" evidence="5">
    <location>
        <begin position="234"/>
        <end position="318"/>
    </location>
</feature>
<gene>
    <name evidence="6" type="ORF">E2I00_011978</name>
</gene>
<evidence type="ECO:0000256" key="1">
    <source>
        <dbReference type="ARBA" id="ARBA00004496"/>
    </source>
</evidence>
<organism evidence="6 7">
    <name type="scientific">Balaenoptera physalus</name>
    <name type="common">Fin whale</name>
    <name type="synonym">Balaena physalus</name>
    <dbReference type="NCBI Taxonomy" id="9770"/>
    <lineage>
        <taxon>Eukaryota</taxon>
        <taxon>Metazoa</taxon>
        <taxon>Chordata</taxon>
        <taxon>Craniata</taxon>
        <taxon>Vertebrata</taxon>
        <taxon>Euteleostomi</taxon>
        <taxon>Mammalia</taxon>
        <taxon>Eutheria</taxon>
        <taxon>Laurasiatheria</taxon>
        <taxon>Artiodactyla</taxon>
        <taxon>Whippomorpha</taxon>
        <taxon>Cetacea</taxon>
        <taxon>Mysticeti</taxon>
        <taxon>Balaenopteridae</taxon>
        <taxon>Balaenoptera</taxon>
    </lineage>
</organism>
<dbReference type="GO" id="GO:0005737">
    <property type="term" value="C:cytoplasm"/>
    <property type="evidence" value="ECO:0007669"/>
    <property type="project" value="UniProtKB-SubCell"/>
</dbReference>
<comment type="subcellular location">
    <subcellularLocation>
        <location evidence="1">Cytoplasm</location>
    </subcellularLocation>
</comment>
<dbReference type="FunFam" id="2.30.42.10:FF:000022">
    <property type="entry name" value="Glutamate receptor interacting protein 1"/>
    <property type="match status" value="1"/>
</dbReference>
<dbReference type="PANTHER" id="PTHR46227">
    <property type="entry name" value="GLUTAMATE RECEPTOR-INTERACTING PROTEIN GRIP"/>
    <property type="match status" value="1"/>
</dbReference>
<evidence type="ECO:0000313" key="6">
    <source>
        <dbReference type="EMBL" id="KAB0396865.1"/>
    </source>
</evidence>